<name>A0ABT6MS21_9GAMM</name>
<keyword evidence="1" id="KW-0732">Signal</keyword>
<dbReference type="RefSeq" id="WP_280942622.1">
    <property type="nucleotide sequence ID" value="NZ_JARYGX010000019.1"/>
</dbReference>
<dbReference type="Proteomes" id="UP001160550">
    <property type="component" value="Unassembled WGS sequence"/>
</dbReference>
<comment type="caution">
    <text evidence="3">The sequence shown here is derived from an EMBL/GenBank/DDBJ whole genome shotgun (WGS) entry which is preliminary data.</text>
</comment>
<sequence>MTEGSARLRALAATLALGLLAACGGAPADPVELSAQRTASLQPATLEVGDLRISASVAPSASLGPAIAARYGVSPDRGAQLLLVGLRQGPEHDETALPAQVSARARDLRGVWQDVAMREVRSEGFIDYVGMVRVAPPDTLAFEVTVLREGAEAPQVLRFSRDVFAQ</sequence>
<reference evidence="3" key="1">
    <citation type="journal article" date="2007" name="Int. J. Syst. Evol. Microbiol.">
        <title>Luteimonas composti sp. nov., a moderately thermophilic bacterium isolated from food waste.</title>
        <authorList>
            <person name="Young C.C."/>
            <person name="Kampfer P."/>
            <person name="Chen W.M."/>
            <person name="Yen W.S."/>
            <person name="Arun A.B."/>
            <person name="Lai W.A."/>
            <person name="Shen F.T."/>
            <person name="Rekha P.D."/>
            <person name="Lin K.Y."/>
            <person name="Chou J.H."/>
        </authorList>
    </citation>
    <scope>NUCLEOTIDE SEQUENCE</scope>
    <source>
        <strain evidence="3">CC-YY355</strain>
    </source>
</reference>
<dbReference type="InterPro" id="IPR025218">
    <property type="entry name" value="DUF4426"/>
</dbReference>
<protein>
    <submittedName>
        <fullName evidence="3">DUF4426 domain-containing protein</fullName>
    </submittedName>
</protein>
<evidence type="ECO:0000313" key="3">
    <source>
        <dbReference type="EMBL" id="MDH7453422.1"/>
    </source>
</evidence>
<evidence type="ECO:0000259" key="2">
    <source>
        <dbReference type="Pfam" id="PF14467"/>
    </source>
</evidence>
<dbReference type="EMBL" id="JARYGX010000019">
    <property type="protein sequence ID" value="MDH7453422.1"/>
    <property type="molecule type" value="Genomic_DNA"/>
</dbReference>
<dbReference type="PROSITE" id="PS51257">
    <property type="entry name" value="PROKAR_LIPOPROTEIN"/>
    <property type="match status" value="1"/>
</dbReference>
<accession>A0ABT6MS21</accession>
<dbReference type="Gene3D" id="2.60.40.3340">
    <property type="entry name" value="Domain of unknown function DUF4426"/>
    <property type="match status" value="1"/>
</dbReference>
<reference evidence="3" key="2">
    <citation type="submission" date="2023-04" db="EMBL/GenBank/DDBJ databases">
        <authorList>
            <person name="Sun J.-Q."/>
        </authorList>
    </citation>
    <scope>NUCLEOTIDE SEQUENCE</scope>
    <source>
        <strain evidence="3">CC-YY355</strain>
    </source>
</reference>
<gene>
    <name evidence="3" type="ORF">QF205_10125</name>
</gene>
<proteinExistence type="predicted"/>
<evidence type="ECO:0000313" key="4">
    <source>
        <dbReference type="Proteomes" id="UP001160550"/>
    </source>
</evidence>
<organism evidence="3 4">
    <name type="scientific">Luteimonas composti</name>
    <dbReference type="NCBI Taxonomy" id="398257"/>
    <lineage>
        <taxon>Bacteria</taxon>
        <taxon>Pseudomonadati</taxon>
        <taxon>Pseudomonadota</taxon>
        <taxon>Gammaproteobacteria</taxon>
        <taxon>Lysobacterales</taxon>
        <taxon>Lysobacteraceae</taxon>
        <taxon>Luteimonas</taxon>
    </lineage>
</organism>
<feature type="domain" description="DUF4426" evidence="2">
    <location>
        <begin position="47"/>
        <end position="165"/>
    </location>
</feature>
<evidence type="ECO:0000256" key="1">
    <source>
        <dbReference type="SAM" id="SignalP"/>
    </source>
</evidence>
<keyword evidence="4" id="KW-1185">Reference proteome</keyword>
<feature type="chain" id="PRO_5045958420" evidence="1">
    <location>
        <begin position="29"/>
        <end position="166"/>
    </location>
</feature>
<feature type="signal peptide" evidence="1">
    <location>
        <begin position="1"/>
        <end position="28"/>
    </location>
</feature>
<dbReference type="Pfam" id="PF14467">
    <property type="entry name" value="DUF4426"/>
    <property type="match status" value="1"/>
</dbReference>